<dbReference type="Gene3D" id="3.40.50.300">
    <property type="entry name" value="P-loop containing nucleotide triphosphate hydrolases"/>
    <property type="match status" value="1"/>
</dbReference>
<accession>A0A8S5TGR9</accession>
<feature type="domain" description="Divergent DnaB-like ATPase" evidence="2">
    <location>
        <begin position="212"/>
        <end position="507"/>
    </location>
</feature>
<keyword evidence="3" id="KW-0067">ATP-binding</keyword>
<dbReference type="SUPFAM" id="SSF52540">
    <property type="entry name" value="P-loop containing nucleoside triphosphate hydrolases"/>
    <property type="match status" value="1"/>
</dbReference>
<name>A0A8S5TGR9_9CAUD</name>
<dbReference type="GO" id="GO:0004386">
    <property type="term" value="F:helicase activity"/>
    <property type="evidence" value="ECO:0007669"/>
    <property type="project" value="UniProtKB-KW"/>
</dbReference>
<keyword evidence="3" id="KW-0378">Hydrolase</keyword>
<protein>
    <submittedName>
        <fullName evidence="3">DNA polymerase B Like Replicative Helicase</fullName>
    </submittedName>
</protein>
<feature type="region of interest" description="Disordered" evidence="1">
    <location>
        <begin position="596"/>
        <end position="625"/>
    </location>
</feature>
<evidence type="ECO:0000313" key="3">
    <source>
        <dbReference type="EMBL" id="DAF62235.1"/>
    </source>
</evidence>
<dbReference type="Pfam" id="PF20307">
    <property type="entry name" value="divDNAB"/>
    <property type="match status" value="1"/>
</dbReference>
<evidence type="ECO:0000259" key="2">
    <source>
        <dbReference type="Pfam" id="PF20307"/>
    </source>
</evidence>
<sequence length="625" mass="71405">MTDFNKRKAKFNTTTTTPSARKAPQASGINEYMLNSFCRYALSMNDNIRKHGLTMLNSLVIRLNPEDFIKNQNCAIKLRFLKAILENRMQGLNDREMILSNINLIMDITSLEKDPAISRELSNDEVVSVEGNISMILTNTEVDEHIKILLEAITKYQNADFREKNQTIDYLKSRISDLQTLFRRNEINKDSSDTLFRLSQLETTVPDIHKYVTSPSYKLVTGMQGFNAMLGGGFQKERVYSFFGASGSGKTTTLENIMYQLWKYNQDFITQDKSKKPCIVLLTMENLVVETVCSLYHIMTKGKSMEACATAEDAIAQFKACQFEFDPENKRAVELVIKYKPVNSVDTTYMYKIVEDLEDEGFETIAFLQDYMMRIKPSERTKDVYQDLGTVVNDFKTFAISKKIPVITASQLNREAMKIIDEGRNANKLDSIKKLGRANIGESIKIDTNLDGTFIIVPEYDKEGNRYLGIKMTKHRYKLPPNHRLDSIFQPFYPKSVALVEDLFEPKAVFKESLINNDIEEVTSKFGTTEHVSINNPAKRLEALNKSVDMTSGSGLVKTPKRNNEVYMPIDTMVERPKTDIKDTKLVEMTPKFSLDNEDSSPFNRNKKKEVVYLVPPPHSNAQTH</sequence>
<proteinExistence type="predicted"/>
<dbReference type="EMBL" id="BK032823">
    <property type="protein sequence ID" value="DAF62235.1"/>
    <property type="molecule type" value="Genomic_DNA"/>
</dbReference>
<evidence type="ECO:0000256" key="1">
    <source>
        <dbReference type="SAM" id="MobiDB-lite"/>
    </source>
</evidence>
<keyword evidence="3" id="KW-0347">Helicase</keyword>
<organism evidence="3">
    <name type="scientific">Myoviridae sp. ctIty1</name>
    <dbReference type="NCBI Taxonomy" id="2827673"/>
    <lineage>
        <taxon>Viruses</taxon>
        <taxon>Duplodnaviria</taxon>
        <taxon>Heunggongvirae</taxon>
        <taxon>Uroviricota</taxon>
        <taxon>Caudoviricetes</taxon>
    </lineage>
</organism>
<dbReference type="InterPro" id="IPR046881">
    <property type="entry name" value="divDNAB"/>
</dbReference>
<keyword evidence="3" id="KW-0547">Nucleotide-binding</keyword>
<reference evidence="3" key="1">
    <citation type="journal article" date="2021" name="Proc. Natl. Acad. Sci. U.S.A.">
        <title>A Catalog of Tens of Thousands of Viruses from Human Metagenomes Reveals Hidden Associations with Chronic Diseases.</title>
        <authorList>
            <person name="Tisza M.J."/>
            <person name="Buck C.B."/>
        </authorList>
    </citation>
    <scope>NUCLEOTIDE SEQUENCE</scope>
    <source>
        <strain evidence="3">CtIty1</strain>
    </source>
</reference>
<feature type="region of interest" description="Disordered" evidence="1">
    <location>
        <begin position="1"/>
        <end position="24"/>
    </location>
</feature>
<dbReference type="InterPro" id="IPR027417">
    <property type="entry name" value="P-loop_NTPase"/>
</dbReference>